<dbReference type="InterPro" id="IPR007110">
    <property type="entry name" value="Ig-like_dom"/>
</dbReference>
<evidence type="ECO:0000313" key="3">
    <source>
        <dbReference type="Proteomes" id="UP000694397"/>
    </source>
</evidence>
<dbReference type="PANTHER" id="PTHR46013:SF4">
    <property type="entry name" value="B-CELL RECEPTOR CD22-RELATED"/>
    <property type="match status" value="1"/>
</dbReference>
<keyword evidence="3" id="KW-1185">Reference proteome</keyword>
<accession>A0A8C9SNJ6</accession>
<proteinExistence type="predicted"/>
<sequence>MWCLNHKYCTAIKCVCHSENINIASQFKDGAECLGDKQKNCTLKVKNITDTDAGEYRFRFITAKNKWTGQDGVTLNITELRVLMNSSSGNGTIREGDSVHLTCESLNCSLNQSEFIWVKDKQRLLETHSTLHFSSVSSRHEGNYSCALKGGGDRSEEFQLDIQGEKFTLYLLIQSNHNVLPRSILISFSIDTSA</sequence>
<dbReference type="InterPro" id="IPR013783">
    <property type="entry name" value="Ig-like_fold"/>
</dbReference>
<dbReference type="OrthoDB" id="8887244at2759"/>
<evidence type="ECO:0000313" key="2">
    <source>
        <dbReference type="Ensembl" id="ENSSFOP00015036372.2"/>
    </source>
</evidence>
<dbReference type="SMART" id="SM00409">
    <property type="entry name" value="IG"/>
    <property type="match status" value="1"/>
</dbReference>
<dbReference type="InterPro" id="IPR003599">
    <property type="entry name" value="Ig_sub"/>
</dbReference>
<dbReference type="InterPro" id="IPR056386">
    <property type="entry name" value="Ig_CD22"/>
</dbReference>
<dbReference type="Pfam" id="PF24518">
    <property type="entry name" value="Ig_CD22"/>
    <property type="match status" value="1"/>
</dbReference>
<dbReference type="PANTHER" id="PTHR46013">
    <property type="entry name" value="VASCULAR CELL ADHESION MOLECULE 1"/>
    <property type="match status" value="1"/>
</dbReference>
<dbReference type="SUPFAM" id="SSF48726">
    <property type="entry name" value="Immunoglobulin"/>
    <property type="match status" value="1"/>
</dbReference>
<protein>
    <recommendedName>
        <fullName evidence="1">Ig-like domain-containing protein</fullName>
    </recommendedName>
</protein>
<reference evidence="2 3" key="1">
    <citation type="submission" date="2019-04" db="EMBL/GenBank/DDBJ databases">
        <authorList>
            <consortium name="Wellcome Sanger Institute Data Sharing"/>
        </authorList>
    </citation>
    <scope>NUCLEOTIDE SEQUENCE [LARGE SCALE GENOMIC DNA]</scope>
</reference>
<reference evidence="2" key="3">
    <citation type="submission" date="2025-09" db="UniProtKB">
        <authorList>
            <consortium name="Ensembl"/>
        </authorList>
    </citation>
    <scope>IDENTIFICATION</scope>
</reference>
<organism evidence="2 3">
    <name type="scientific">Scleropages formosus</name>
    <name type="common">Asian bonytongue</name>
    <name type="synonym">Osteoglossum formosum</name>
    <dbReference type="NCBI Taxonomy" id="113540"/>
    <lineage>
        <taxon>Eukaryota</taxon>
        <taxon>Metazoa</taxon>
        <taxon>Chordata</taxon>
        <taxon>Craniata</taxon>
        <taxon>Vertebrata</taxon>
        <taxon>Euteleostomi</taxon>
        <taxon>Actinopterygii</taxon>
        <taxon>Neopterygii</taxon>
        <taxon>Teleostei</taxon>
        <taxon>Osteoglossocephala</taxon>
        <taxon>Osteoglossomorpha</taxon>
        <taxon>Osteoglossiformes</taxon>
        <taxon>Osteoglossidae</taxon>
        <taxon>Scleropages</taxon>
    </lineage>
</organism>
<dbReference type="InterPro" id="IPR036179">
    <property type="entry name" value="Ig-like_dom_sf"/>
</dbReference>
<evidence type="ECO:0000259" key="1">
    <source>
        <dbReference type="PROSITE" id="PS50835"/>
    </source>
</evidence>
<name>A0A8C9SNJ6_SCLFO</name>
<dbReference type="AlphaFoldDB" id="A0A8C9SNJ6"/>
<dbReference type="Proteomes" id="UP000694397">
    <property type="component" value="Chromosome 6"/>
</dbReference>
<dbReference type="Pfam" id="PF13927">
    <property type="entry name" value="Ig_3"/>
    <property type="match status" value="1"/>
</dbReference>
<reference evidence="2" key="2">
    <citation type="submission" date="2025-08" db="UniProtKB">
        <authorList>
            <consortium name="Ensembl"/>
        </authorList>
    </citation>
    <scope>IDENTIFICATION</scope>
</reference>
<dbReference type="GeneTree" id="ENSGT00940000172064"/>
<dbReference type="Ensembl" id="ENSSFOT00015036765.2">
    <property type="protein sequence ID" value="ENSSFOP00015036372.2"/>
    <property type="gene ID" value="ENSSFOG00015023133.2"/>
</dbReference>
<dbReference type="PROSITE" id="PS50835">
    <property type="entry name" value="IG_LIKE"/>
    <property type="match status" value="1"/>
</dbReference>
<dbReference type="Gene3D" id="2.60.40.10">
    <property type="entry name" value="Immunoglobulins"/>
    <property type="match status" value="2"/>
</dbReference>
<feature type="domain" description="Ig-like" evidence="1">
    <location>
        <begin position="78"/>
        <end position="163"/>
    </location>
</feature>